<accession>A0A1E4TUD6</accession>
<evidence type="ECO:0000313" key="1">
    <source>
        <dbReference type="EMBL" id="ODV95385.1"/>
    </source>
</evidence>
<dbReference type="AlphaFoldDB" id="A0A1E4TUD6"/>
<proteinExistence type="predicted"/>
<dbReference type="EMBL" id="KV454014">
    <property type="protein sequence ID" value="ODV95385.1"/>
    <property type="molecule type" value="Genomic_DNA"/>
</dbReference>
<reference evidence="2" key="1">
    <citation type="submission" date="2016-05" db="EMBL/GenBank/DDBJ databases">
        <title>Comparative genomics of biotechnologically important yeasts.</title>
        <authorList>
            <consortium name="DOE Joint Genome Institute"/>
            <person name="Riley R."/>
            <person name="Haridas S."/>
            <person name="Wolfe K.H."/>
            <person name="Lopes M.R."/>
            <person name="Hittinger C.T."/>
            <person name="Goker M."/>
            <person name="Salamov A."/>
            <person name="Wisecaver J."/>
            <person name="Long T.M."/>
            <person name="Aerts A.L."/>
            <person name="Barry K."/>
            <person name="Choi C."/>
            <person name="Clum A."/>
            <person name="Coughlan A.Y."/>
            <person name="Deshpande S."/>
            <person name="Douglass A.P."/>
            <person name="Hanson S.J."/>
            <person name="Klenk H.-P."/>
            <person name="Labutti K."/>
            <person name="Lapidus A."/>
            <person name="Lindquist E."/>
            <person name="Lipzen A."/>
            <person name="Meier-Kolthoff J.P."/>
            <person name="Ohm R.A."/>
            <person name="Otillar R.P."/>
            <person name="Pangilinan J."/>
            <person name="Peng Y."/>
            <person name="Rokas A."/>
            <person name="Rosa C.A."/>
            <person name="Scheuner C."/>
            <person name="Sibirny A.A."/>
            <person name="Slot J.C."/>
            <person name="Stielow J.B."/>
            <person name="Sun H."/>
            <person name="Kurtzman C.P."/>
            <person name="Blackwell M."/>
            <person name="Grigoriev I.V."/>
            <person name="Jeffries T.W."/>
        </authorList>
    </citation>
    <scope>NUCLEOTIDE SEQUENCE [LARGE SCALE GENOMIC DNA]</scope>
    <source>
        <strain evidence="2">NRRL Y-2460</strain>
    </source>
</reference>
<organism evidence="1 2">
    <name type="scientific">Pachysolen tannophilus NRRL Y-2460</name>
    <dbReference type="NCBI Taxonomy" id="669874"/>
    <lineage>
        <taxon>Eukaryota</taxon>
        <taxon>Fungi</taxon>
        <taxon>Dikarya</taxon>
        <taxon>Ascomycota</taxon>
        <taxon>Saccharomycotina</taxon>
        <taxon>Pichiomycetes</taxon>
        <taxon>Pachysolenaceae</taxon>
        <taxon>Pachysolen</taxon>
    </lineage>
</organism>
<keyword evidence="2" id="KW-1185">Reference proteome</keyword>
<evidence type="ECO:0000313" key="2">
    <source>
        <dbReference type="Proteomes" id="UP000094236"/>
    </source>
</evidence>
<protein>
    <submittedName>
        <fullName evidence="1">Uncharacterized protein</fullName>
    </submittedName>
</protein>
<name>A0A1E4TUD6_PACTA</name>
<gene>
    <name evidence="1" type="ORF">PACTADRAFT_16904</name>
</gene>
<dbReference type="Proteomes" id="UP000094236">
    <property type="component" value="Unassembled WGS sequence"/>
</dbReference>
<sequence>MQYESEFNQNPPAAEIGGTLKEYESESEISKSKNINQIFKKKQEDQQLYWTVKKIKGISSVQNTIYNLTYSYEENCNLRLISPYIYSTCLSANAILSMLKYPLKKISDYQTKAQYYRKSFSYISAGLNYFKEESDLADTLLNDFSNIKNSKNYSPVSEEKKLSFNDRQNAAEIDKNTQRLGTVYNCNNKDLMKVFIRFKNLLKAIGSKIVDYDIELDAIEEYIKDSTFQNYKEMNIILRRFILNLRTLNISSVLKAPEFGLYGDDNPFCIKYRAQLNDVVDELIYLLELEIFKNLVLMNDLSLNGIVILDDCVYNEFCNAMC</sequence>